<name>A0ACD3A0Y0_9AGAR</name>
<organism evidence="1 2">
    <name type="scientific">Pluteus cervinus</name>
    <dbReference type="NCBI Taxonomy" id="181527"/>
    <lineage>
        <taxon>Eukaryota</taxon>
        <taxon>Fungi</taxon>
        <taxon>Dikarya</taxon>
        <taxon>Basidiomycota</taxon>
        <taxon>Agaricomycotina</taxon>
        <taxon>Agaricomycetes</taxon>
        <taxon>Agaricomycetidae</taxon>
        <taxon>Agaricales</taxon>
        <taxon>Pluteineae</taxon>
        <taxon>Pluteaceae</taxon>
        <taxon>Pluteus</taxon>
    </lineage>
</organism>
<accession>A0ACD3A0Y0</accession>
<keyword evidence="2" id="KW-1185">Reference proteome</keyword>
<reference evidence="1 2" key="1">
    <citation type="journal article" date="2019" name="Nat. Ecol. Evol.">
        <title>Megaphylogeny resolves global patterns of mushroom evolution.</title>
        <authorList>
            <person name="Varga T."/>
            <person name="Krizsan K."/>
            <person name="Foldi C."/>
            <person name="Dima B."/>
            <person name="Sanchez-Garcia M."/>
            <person name="Sanchez-Ramirez S."/>
            <person name="Szollosi G.J."/>
            <person name="Szarkandi J.G."/>
            <person name="Papp V."/>
            <person name="Albert L."/>
            <person name="Andreopoulos W."/>
            <person name="Angelini C."/>
            <person name="Antonin V."/>
            <person name="Barry K.W."/>
            <person name="Bougher N.L."/>
            <person name="Buchanan P."/>
            <person name="Buyck B."/>
            <person name="Bense V."/>
            <person name="Catcheside P."/>
            <person name="Chovatia M."/>
            <person name="Cooper J."/>
            <person name="Damon W."/>
            <person name="Desjardin D."/>
            <person name="Finy P."/>
            <person name="Geml J."/>
            <person name="Haridas S."/>
            <person name="Hughes K."/>
            <person name="Justo A."/>
            <person name="Karasinski D."/>
            <person name="Kautmanova I."/>
            <person name="Kiss B."/>
            <person name="Kocsube S."/>
            <person name="Kotiranta H."/>
            <person name="LaButti K.M."/>
            <person name="Lechner B.E."/>
            <person name="Liimatainen K."/>
            <person name="Lipzen A."/>
            <person name="Lukacs Z."/>
            <person name="Mihaltcheva S."/>
            <person name="Morgado L.N."/>
            <person name="Niskanen T."/>
            <person name="Noordeloos M.E."/>
            <person name="Ohm R.A."/>
            <person name="Ortiz-Santana B."/>
            <person name="Ovrebo C."/>
            <person name="Racz N."/>
            <person name="Riley R."/>
            <person name="Savchenko A."/>
            <person name="Shiryaev A."/>
            <person name="Soop K."/>
            <person name="Spirin V."/>
            <person name="Szebenyi C."/>
            <person name="Tomsovsky M."/>
            <person name="Tulloss R.E."/>
            <person name="Uehling J."/>
            <person name="Grigoriev I.V."/>
            <person name="Vagvolgyi C."/>
            <person name="Papp T."/>
            <person name="Martin F.M."/>
            <person name="Miettinen O."/>
            <person name="Hibbett D.S."/>
            <person name="Nagy L.G."/>
        </authorList>
    </citation>
    <scope>NUCLEOTIDE SEQUENCE [LARGE SCALE GENOMIC DNA]</scope>
    <source>
        <strain evidence="1 2">NL-1719</strain>
    </source>
</reference>
<sequence length="118" mass="13282">MLDLRMHIEMGRFWTTKIRKIPFYRQKGTSNSSTEICPPPLLAEESWKPKRAHQFCIPTRSLQPSSPHSTKHPSVVTSIEHLLASCGLHSQSSILHLTSKVGALQPQSVRVIHFLGFG</sequence>
<protein>
    <submittedName>
        <fullName evidence="1">Uncharacterized protein</fullName>
    </submittedName>
</protein>
<dbReference type="Proteomes" id="UP000308600">
    <property type="component" value="Unassembled WGS sequence"/>
</dbReference>
<gene>
    <name evidence="1" type="ORF">BDN72DRAFT_851341</name>
</gene>
<evidence type="ECO:0000313" key="1">
    <source>
        <dbReference type="EMBL" id="TFK59331.1"/>
    </source>
</evidence>
<proteinExistence type="predicted"/>
<evidence type="ECO:0000313" key="2">
    <source>
        <dbReference type="Proteomes" id="UP000308600"/>
    </source>
</evidence>
<dbReference type="EMBL" id="ML209014">
    <property type="protein sequence ID" value="TFK59331.1"/>
    <property type="molecule type" value="Genomic_DNA"/>
</dbReference>